<reference evidence="2" key="2">
    <citation type="submission" date="2020-09" db="EMBL/GenBank/DDBJ databases">
        <authorList>
            <person name="Sun Q."/>
            <person name="Ohkuma M."/>
        </authorList>
    </citation>
    <scope>NUCLEOTIDE SEQUENCE</scope>
    <source>
        <strain evidence="2">JCM 4646</strain>
    </source>
</reference>
<feature type="region of interest" description="Disordered" evidence="1">
    <location>
        <begin position="90"/>
        <end position="112"/>
    </location>
</feature>
<dbReference type="GeneID" id="95358083"/>
<keyword evidence="3" id="KW-1185">Reference proteome</keyword>
<name>A0A919D9J4_9ACTN</name>
<proteinExistence type="predicted"/>
<organism evidence="2 3">
    <name type="scientific">Kitasatospora indigofera</name>
    <dbReference type="NCBI Taxonomy" id="67307"/>
    <lineage>
        <taxon>Bacteria</taxon>
        <taxon>Bacillati</taxon>
        <taxon>Actinomycetota</taxon>
        <taxon>Actinomycetes</taxon>
        <taxon>Kitasatosporales</taxon>
        <taxon>Streptomycetaceae</taxon>
        <taxon>Kitasatospora</taxon>
    </lineage>
</organism>
<dbReference type="Proteomes" id="UP000617734">
    <property type="component" value="Unassembled WGS sequence"/>
</dbReference>
<evidence type="ECO:0000256" key="1">
    <source>
        <dbReference type="SAM" id="MobiDB-lite"/>
    </source>
</evidence>
<evidence type="ECO:0000313" key="2">
    <source>
        <dbReference type="EMBL" id="GHE26542.1"/>
    </source>
</evidence>
<accession>A0A919D9J4</accession>
<sequence length="112" mass="12365">MLFQVELPFEGPGHRPDHDRLASLLADPAAGLPLLVSGHECRESDASRCRLQLVAADGRPGEVELLFRHTDEAVINAWETRWPDEFALIRQGGSQSEPQRSGRPALRGTTAR</sequence>
<gene>
    <name evidence="2" type="ORF">GCM10018781_78780</name>
</gene>
<reference evidence="2" key="1">
    <citation type="journal article" date="2014" name="Int. J. Syst. Evol. Microbiol.">
        <title>Complete genome sequence of Corynebacterium casei LMG S-19264T (=DSM 44701T), isolated from a smear-ripened cheese.</title>
        <authorList>
            <consortium name="US DOE Joint Genome Institute (JGI-PGF)"/>
            <person name="Walter F."/>
            <person name="Albersmeier A."/>
            <person name="Kalinowski J."/>
            <person name="Ruckert C."/>
        </authorList>
    </citation>
    <scope>NUCLEOTIDE SEQUENCE</scope>
    <source>
        <strain evidence="2">JCM 4646</strain>
    </source>
</reference>
<dbReference type="AlphaFoldDB" id="A0A919D9J4"/>
<comment type="caution">
    <text evidence="2">The sequence shown here is derived from an EMBL/GenBank/DDBJ whole genome shotgun (WGS) entry which is preliminary data.</text>
</comment>
<protein>
    <submittedName>
        <fullName evidence="2">Uncharacterized protein</fullName>
    </submittedName>
</protein>
<evidence type="ECO:0000313" key="3">
    <source>
        <dbReference type="Proteomes" id="UP000617734"/>
    </source>
</evidence>
<dbReference type="EMBL" id="BNBO01000093">
    <property type="protein sequence ID" value="GHE26542.1"/>
    <property type="molecule type" value="Genomic_DNA"/>
</dbReference>
<dbReference type="RefSeq" id="WP_190215738.1">
    <property type="nucleotide sequence ID" value="NZ_BNBO01000093.1"/>
</dbReference>